<dbReference type="RefSeq" id="WP_232062589.1">
    <property type="nucleotide sequence ID" value="NZ_AP022562.1"/>
</dbReference>
<dbReference type="KEGG" id="mnm:MNVM_17650"/>
<reference evidence="2 3" key="1">
    <citation type="journal article" date="2019" name="Emerg. Microbes Infect.">
        <title>Comprehensive subspecies identification of 175 nontuberculous mycobacteria species based on 7547 genomic profiles.</title>
        <authorList>
            <person name="Matsumoto Y."/>
            <person name="Kinjo T."/>
            <person name="Motooka D."/>
            <person name="Nabeya D."/>
            <person name="Jung N."/>
            <person name="Uechi K."/>
            <person name="Horii T."/>
            <person name="Iida T."/>
            <person name="Fujita J."/>
            <person name="Nakamura S."/>
        </authorList>
    </citation>
    <scope>NUCLEOTIDE SEQUENCE [LARGE SCALE GENOMIC DNA]</scope>
    <source>
        <strain evidence="2 3">JCM 6391</strain>
    </source>
</reference>
<dbReference type="Proteomes" id="UP000466997">
    <property type="component" value="Chromosome"/>
</dbReference>
<organism evidence="2 3">
    <name type="scientific">Mycobacterium novum</name>
    <dbReference type="NCBI Taxonomy" id="2492438"/>
    <lineage>
        <taxon>Bacteria</taxon>
        <taxon>Bacillati</taxon>
        <taxon>Actinomycetota</taxon>
        <taxon>Actinomycetes</taxon>
        <taxon>Mycobacteriales</taxon>
        <taxon>Mycobacteriaceae</taxon>
        <taxon>Mycobacterium</taxon>
    </lineage>
</organism>
<protein>
    <recommendedName>
        <fullName evidence="4">ESX-1 secretion-associated protein</fullName>
    </recommendedName>
</protein>
<proteinExistence type="predicted"/>
<evidence type="ECO:0000313" key="2">
    <source>
        <dbReference type="EMBL" id="BBX12684.1"/>
    </source>
</evidence>
<name>A0A7I7JN61_9MYCO</name>
<gene>
    <name evidence="2" type="ORF">MNVM_17650</name>
</gene>
<evidence type="ECO:0008006" key="4">
    <source>
        <dbReference type="Google" id="ProtNLM"/>
    </source>
</evidence>
<dbReference type="EMBL" id="AP022562">
    <property type="protein sequence ID" value="BBX12684.1"/>
    <property type="molecule type" value="Genomic_DNA"/>
</dbReference>
<evidence type="ECO:0000313" key="3">
    <source>
        <dbReference type="Proteomes" id="UP000466997"/>
    </source>
</evidence>
<keyword evidence="3" id="KW-1185">Reference proteome</keyword>
<dbReference type="Pfam" id="PF10774">
    <property type="entry name" value="DUF4226"/>
    <property type="match status" value="1"/>
</dbReference>
<evidence type="ECO:0000256" key="1">
    <source>
        <dbReference type="SAM" id="MobiDB-lite"/>
    </source>
</evidence>
<dbReference type="AlphaFoldDB" id="A0A7I7JN61"/>
<feature type="region of interest" description="Disordered" evidence="1">
    <location>
        <begin position="110"/>
        <end position="133"/>
    </location>
</feature>
<sequence length="401" mass="43583">MPEVLGLFADAARAREAELTRRLATSVELDRSFEGILRGAHQFNVQSRQRLDALEAEIRQAAAAWPAVDTPAGARQFQAYLTGKTREIHQVVADAAADSQQRAAPVRELTGRYPLGGGKGSGEPLSGGREPANKYEQALRDADLLDGPSPDGYYRQWLENAERRGVPPEVIVDIARQQHITPDSFKVLDGMEEITDPDGKSFFLIPEGASPRTMRDATLMTYILNAGTDYGAAPGTKDFKETPYSVAEVNRIADRQVDNLWSYGAAWASEVSGGSVVTAPNGMLMGLGGKVQDTLSCQGGTTYGDVFMVNIDRSADPAEQLRKIVHSGVAWGPDSNGDPVQNAQLDLDRLLHHEERHSQQYAKLGPVGMGIAYGEEAIRTRIFGGDNWFEKNAGLHDGGYE</sequence>
<accession>A0A7I7JN61</accession>
<dbReference type="InterPro" id="IPR019710">
    <property type="entry name" value="DUF4226"/>
</dbReference>